<name>A0A533IGD2_PARDE</name>
<sequence length="184" mass="19490">MKLRYAVALLPLGLAACDEQAMQDIRMPWDQPEAEAPATPVDPMSQPLVAPSVSPNEVPIEVEGERKQVATAESKTLNAAGFVARGNEPFWRVDVSGTTAKFITPENQAGTNVTVRRIVYQQGVEYIGERGGASFSLNIRNVACTDSMSGEKFPMTAVIRNGSLRGQGCASPIEAAAAAPASQG</sequence>
<gene>
    <name evidence="1" type="ORF">DI616_01130</name>
</gene>
<evidence type="ECO:0000313" key="2">
    <source>
        <dbReference type="Proteomes" id="UP000315344"/>
    </source>
</evidence>
<dbReference type="PROSITE" id="PS51257">
    <property type="entry name" value="PROKAR_LIPOPROTEIN"/>
    <property type="match status" value="1"/>
</dbReference>
<dbReference type="AlphaFoldDB" id="A0A533IGD2"/>
<evidence type="ECO:0008006" key="3">
    <source>
        <dbReference type="Google" id="ProtNLM"/>
    </source>
</evidence>
<comment type="caution">
    <text evidence="1">The sequence shown here is derived from an EMBL/GenBank/DDBJ whole genome shotgun (WGS) entry which is preliminary data.</text>
</comment>
<accession>A0A533IGD2</accession>
<proteinExistence type="predicted"/>
<dbReference type="EMBL" id="VAFL01000001">
    <property type="protein sequence ID" value="TKW68628.1"/>
    <property type="molecule type" value="Genomic_DNA"/>
</dbReference>
<dbReference type="Proteomes" id="UP000315344">
    <property type="component" value="Unassembled WGS sequence"/>
</dbReference>
<evidence type="ECO:0000313" key="1">
    <source>
        <dbReference type="EMBL" id="TKW68628.1"/>
    </source>
</evidence>
<organism evidence="1 2">
    <name type="scientific">Paracoccus denitrificans</name>
    <dbReference type="NCBI Taxonomy" id="266"/>
    <lineage>
        <taxon>Bacteria</taxon>
        <taxon>Pseudomonadati</taxon>
        <taxon>Pseudomonadota</taxon>
        <taxon>Alphaproteobacteria</taxon>
        <taxon>Rhodobacterales</taxon>
        <taxon>Paracoccaceae</taxon>
        <taxon>Paracoccus</taxon>
    </lineage>
</organism>
<protein>
    <recommendedName>
        <fullName evidence="3">Lipoprotein</fullName>
    </recommendedName>
</protein>
<reference evidence="1 2" key="1">
    <citation type="journal article" date="2017" name="Nat. Commun.">
        <title>In situ click chemistry generation of cyclooxygenase-2 inhibitors.</title>
        <authorList>
            <person name="Bhardwaj A."/>
            <person name="Kaur J."/>
            <person name="Wuest M."/>
            <person name="Wuest F."/>
        </authorList>
    </citation>
    <scope>NUCLEOTIDE SEQUENCE [LARGE SCALE GENOMIC DNA]</scope>
    <source>
        <strain evidence="1">S2_012_000_R3_94</strain>
    </source>
</reference>